<sequence length="293" mass="30592">MRQDLALGDVTISFLTDAGAADAPAADAPASGAARPTVVFLHGLAGSATEFLPTAAALGVGYNSVLVELRGHGRSTRHPADASREAYVRDVIAVLEHLNASDSTGPAGVALVGQSMGAHTALLVAAARADLVRMLVLLEGDVQSSPPEAAERIGGYFASWPVPFADAAAAGAFLGDSVIGRAWLADLEPCEGGLRPRFEPAFLQASIAALHAQARWEEWENLTVPTAAVFAPDGMFDEERKLAFLEARPGTLRVDLGAGSHDAHLDATAEWSAVLGDLLSRLDGDGPVRWDWD</sequence>
<evidence type="ECO:0000313" key="3">
    <source>
        <dbReference type="Proteomes" id="UP000181956"/>
    </source>
</evidence>
<dbReference type="PANTHER" id="PTHR43194:SF2">
    <property type="entry name" value="PEROXISOMAL MEMBRANE PROTEIN LPX1"/>
    <property type="match status" value="1"/>
</dbReference>
<feature type="domain" description="AB hydrolase-1" evidence="1">
    <location>
        <begin position="36"/>
        <end position="160"/>
    </location>
</feature>
<proteinExistence type="predicted"/>
<gene>
    <name evidence="2" type="ORF">SAMN04489834_2788</name>
</gene>
<dbReference type="Gene3D" id="3.40.50.1820">
    <property type="entry name" value="alpha/beta hydrolase"/>
    <property type="match status" value="1"/>
</dbReference>
<dbReference type="AlphaFoldDB" id="A0A1H1XGG2"/>
<dbReference type="Proteomes" id="UP000181956">
    <property type="component" value="Chromosome I"/>
</dbReference>
<dbReference type="STRING" id="412690.SAMN04489834_2788"/>
<dbReference type="InterPro" id="IPR050228">
    <property type="entry name" value="Carboxylesterase_BioH"/>
</dbReference>
<dbReference type="InterPro" id="IPR029058">
    <property type="entry name" value="AB_hydrolase_fold"/>
</dbReference>
<dbReference type="OrthoDB" id="3771266at2"/>
<evidence type="ECO:0000259" key="1">
    <source>
        <dbReference type="Pfam" id="PF00561"/>
    </source>
</evidence>
<dbReference type="GO" id="GO:0016787">
    <property type="term" value="F:hydrolase activity"/>
    <property type="evidence" value="ECO:0007669"/>
    <property type="project" value="UniProtKB-KW"/>
</dbReference>
<dbReference type="EMBL" id="LT629742">
    <property type="protein sequence ID" value="SDT08344.1"/>
    <property type="molecule type" value="Genomic_DNA"/>
</dbReference>
<accession>A0A1H1XGG2</accession>
<keyword evidence="2" id="KW-0378">Hydrolase</keyword>
<dbReference type="InterPro" id="IPR000073">
    <property type="entry name" value="AB_hydrolase_1"/>
</dbReference>
<protein>
    <submittedName>
        <fullName evidence="2">Lysophospholipase, alpha-beta hydrolase superfamily</fullName>
    </submittedName>
</protein>
<dbReference type="Pfam" id="PF00561">
    <property type="entry name" value="Abhydrolase_1"/>
    <property type="match status" value="1"/>
</dbReference>
<keyword evidence="3" id="KW-1185">Reference proteome</keyword>
<name>A0A1H1XGG2_9MICO</name>
<evidence type="ECO:0000313" key="2">
    <source>
        <dbReference type="EMBL" id="SDT08344.1"/>
    </source>
</evidence>
<dbReference type="SUPFAM" id="SSF53474">
    <property type="entry name" value="alpha/beta-Hydrolases"/>
    <property type="match status" value="1"/>
</dbReference>
<reference evidence="3" key="1">
    <citation type="submission" date="2016-10" db="EMBL/GenBank/DDBJ databases">
        <authorList>
            <person name="Varghese N."/>
            <person name="Submissions S."/>
        </authorList>
    </citation>
    <scope>NUCLEOTIDE SEQUENCE [LARGE SCALE GENOMIC DNA]</scope>
    <source>
        <strain evidence="3">DSM 21772</strain>
    </source>
</reference>
<organism evidence="2 3">
    <name type="scientific">Microterricola viridarii</name>
    <dbReference type="NCBI Taxonomy" id="412690"/>
    <lineage>
        <taxon>Bacteria</taxon>
        <taxon>Bacillati</taxon>
        <taxon>Actinomycetota</taxon>
        <taxon>Actinomycetes</taxon>
        <taxon>Micrococcales</taxon>
        <taxon>Microbacteriaceae</taxon>
        <taxon>Microterricola</taxon>
    </lineage>
</organism>
<dbReference type="PANTHER" id="PTHR43194">
    <property type="entry name" value="HYDROLASE ALPHA/BETA FOLD FAMILY"/>
    <property type="match status" value="1"/>
</dbReference>
<dbReference type="RefSeq" id="WP_156786355.1">
    <property type="nucleotide sequence ID" value="NZ_LT629742.1"/>
</dbReference>